<evidence type="ECO:0000313" key="2">
    <source>
        <dbReference type="EMBL" id="SFB71206.1"/>
    </source>
</evidence>
<keyword evidence="3" id="KW-1185">Reference proteome</keyword>
<keyword evidence="1" id="KW-0472">Membrane</keyword>
<evidence type="ECO:0000313" key="3">
    <source>
        <dbReference type="Proteomes" id="UP000198832"/>
    </source>
</evidence>
<proteinExistence type="predicted"/>
<keyword evidence="1" id="KW-0812">Transmembrane</keyword>
<gene>
    <name evidence="2" type="ORF">SAMN04487968_10185</name>
</gene>
<dbReference type="Proteomes" id="UP000198832">
    <property type="component" value="Unassembled WGS sequence"/>
</dbReference>
<organism evidence="2 3">
    <name type="scientific">Nocardioides terrae</name>
    <dbReference type="NCBI Taxonomy" id="574651"/>
    <lineage>
        <taxon>Bacteria</taxon>
        <taxon>Bacillati</taxon>
        <taxon>Actinomycetota</taxon>
        <taxon>Actinomycetes</taxon>
        <taxon>Propionibacteriales</taxon>
        <taxon>Nocardioidaceae</taxon>
        <taxon>Nocardioides</taxon>
    </lineage>
</organism>
<dbReference type="OrthoDB" id="4722315at2"/>
<protein>
    <recommendedName>
        <fullName evidence="4">DUF1360 domain-containing protein</fullName>
    </recommendedName>
</protein>
<reference evidence="2 3" key="1">
    <citation type="submission" date="2016-10" db="EMBL/GenBank/DDBJ databases">
        <authorList>
            <person name="de Groot N.N."/>
        </authorList>
    </citation>
    <scope>NUCLEOTIDE SEQUENCE [LARGE SCALE GENOMIC DNA]</scope>
    <source>
        <strain evidence="2 3">CGMCC 1.7056</strain>
    </source>
</reference>
<dbReference type="STRING" id="574651.SAMN04487968_10185"/>
<keyword evidence="1" id="KW-1133">Transmembrane helix</keyword>
<evidence type="ECO:0000256" key="1">
    <source>
        <dbReference type="SAM" id="Phobius"/>
    </source>
</evidence>
<dbReference type="EMBL" id="FOLB01000001">
    <property type="protein sequence ID" value="SFB71206.1"/>
    <property type="molecule type" value="Genomic_DNA"/>
</dbReference>
<feature type="transmembrane region" description="Helical" evidence="1">
    <location>
        <begin position="13"/>
        <end position="33"/>
    </location>
</feature>
<dbReference type="AlphaFoldDB" id="A0A1I1DA56"/>
<dbReference type="RefSeq" id="WP_091118966.1">
    <property type="nucleotide sequence ID" value="NZ_FOLB01000001.1"/>
</dbReference>
<evidence type="ECO:0008006" key="4">
    <source>
        <dbReference type="Google" id="ProtNLM"/>
    </source>
</evidence>
<name>A0A1I1DA56_9ACTN</name>
<accession>A0A1I1DA56</accession>
<sequence>MSATDNPHDRHRIAGYLAAMSVFGSFTAGAALLGRAKGRELPSSYAVQDLVLGAVAVHKFARLLTKDGVTTPLRAPFTEFEGEAGSAEVNEKPVDGPPARHLLGEMLSCPFCVTPWITTGYVATLALSPRVARAWAAVFGIVGGSDFLQQAYGRIRED</sequence>
<dbReference type="Pfam" id="PF07098">
    <property type="entry name" value="DUF1360"/>
    <property type="match status" value="1"/>
</dbReference>
<dbReference type="InterPro" id="IPR010773">
    <property type="entry name" value="Mycophage_PG1_Gp7"/>
</dbReference>